<evidence type="ECO:0000256" key="2">
    <source>
        <dbReference type="ARBA" id="ARBA00005745"/>
    </source>
</evidence>
<feature type="transmembrane region" description="Helical" evidence="12">
    <location>
        <begin position="380"/>
        <end position="401"/>
    </location>
</feature>
<evidence type="ECO:0000256" key="6">
    <source>
        <dbReference type="ARBA" id="ARBA00022692"/>
    </source>
</evidence>
<keyword evidence="7" id="KW-0479">Metal-binding</keyword>
<dbReference type="PROSITE" id="PS00874">
    <property type="entry name" value="T2SP_F"/>
    <property type="match status" value="1"/>
</dbReference>
<feature type="transmembrane region" description="Helical" evidence="12">
    <location>
        <begin position="226"/>
        <end position="246"/>
    </location>
</feature>
<proteinExistence type="inferred from homology"/>
<evidence type="ECO:0000256" key="11">
    <source>
        <dbReference type="ARBA" id="ARBA00023136"/>
    </source>
</evidence>
<feature type="transmembrane region" description="Helical" evidence="12">
    <location>
        <begin position="173"/>
        <end position="196"/>
    </location>
</feature>
<dbReference type="NCBIfam" id="TIGR02120">
    <property type="entry name" value="GspF"/>
    <property type="match status" value="1"/>
</dbReference>
<evidence type="ECO:0000256" key="7">
    <source>
        <dbReference type="ARBA" id="ARBA00022723"/>
    </source>
</evidence>
<dbReference type="InterPro" id="IPR011850">
    <property type="entry name" value="T2SS_GspF"/>
</dbReference>
<keyword evidence="10 12" id="KW-1133">Transmembrane helix</keyword>
<reference evidence="14" key="1">
    <citation type="submission" date="2018-06" db="EMBL/GenBank/DDBJ databases">
        <authorList>
            <person name="Zhirakovskaya E."/>
        </authorList>
    </citation>
    <scope>NUCLEOTIDE SEQUENCE</scope>
</reference>
<dbReference type="InterPro" id="IPR018076">
    <property type="entry name" value="T2SS_GspF_dom"/>
</dbReference>
<dbReference type="PANTHER" id="PTHR30012">
    <property type="entry name" value="GENERAL SECRETION PATHWAY PROTEIN"/>
    <property type="match status" value="1"/>
</dbReference>
<evidence type="ECO:0000256" key="8">
    <source>
        <dbReference type="ARBA" id="ARBA00022837"/>
    </source>
</evidence>
<gene>
    <name evidence="14" type="ORF">MNBD_DELTA04-602</name>
</gene>
<dbReference type="AlphaFoldDB" id="A0A3B0W9X5"/>
<evidence type="ECO:0000313" key="14">
    <source>
        <dbReference type="EMBL" id="VAW41376.1"/>
    </source>
</evidence>
<evidence type="ECO:0000256" key="10">
    <source>
        <dbReference type="ARBA" id="ARBA00022989"/>
    </source>
</evidence>
<dbReference type="PRINTS" id="PR00812">
    <property type="entry name" value="BCTERIALGSPF"/>
</dbReference>
<accession>A0A3B0W9X5</accession>
<dbReference type="GO" id="GO:0005886">
    <property type="term" value="C:plasma membrane"/>
    <property type="evidence" value="ECO:0007669"/>
    <property type="project" value="UniProtKB-SubCell"/>
</dbReference>
<evidence type="ECO:0000256" key="9">
    <source>
        <dbReference type="ARBA" id="ARBA00022927"/>
    </source>
</evidence>
<keyword evidence="9" id="KW-0653">Protein transport</keyword>
<keyword evidence="8" id="KW-0106">Calcium</keyword>
<evidence type="ECO:0000259" key="13">
    <source>
        <dbReference type="Pfam" id="PF00482"/>
    </source>
</evidence>
<dbReference type="EMBL" id="UOEY01000122">
    <property type="protein sequence ID" value="VAW41376.1"/>
    <property type="molecule type" value="Genomic_DNA"/>
</dbReference>
<protein>
    <submittedName>
        <fullName evidence="14">General secretion pathway protein F</fullName>
    </submittedName>
</protein>
<keyword evidence="3" id="KW-0813">Transport</keyword>
<feature type="domain" description="Type II secretion system protein GspF" evidence="13">
    <location>
        <begin position="75"/>
        <end position="197"/>
    </location>
</feature>
<dbReference type="GO" id="GO:0015627">
    <property type="term" value="C:type II protein secretion system complex"/>
    <property type="evidence" value="ECO:0007669"/>
    <property type="project" value="InterPro"/>
</dbReference>
<keyword evidence="4" id="KW-1003">Cell membrane</keyword>
<feature type="domain" description="Type II secretion system protein GspF" evidence="13">
    <location>
        <begin position="279"/>
        <end position="399"/>
    </location>
</feature>
<dbReference type="InterPro" id="IPR042094">
    <property type="entry name" value="T2SS_GspF_sf"/>
</dbReference>
<keyword evidence="11 12" id="KW-0472">Membrane</keyword>
<evidence type="ECO:0000256" key="3">
    <source>
        <dbReference type="ARBA" id="ARBA00022448"/>
    </source>
</evidence>
<sequence>MPVYEYTALDSSGKKLKGIIDADSLAAARQKIRHTGNYPVDIQETVPVSRAEKGHEFASLHLTRPVRQQEINVITRQLATLLGAGIPLVPALNGLIEQTTNQSLKKIIAQIKDAVNEGNSLTSALSEHPRLFSKIYINMVRAGEASGSLEVVLEQLAEFGENQQAMKSKISTALMYPIFMALVGTVVLFILITFVVPTITKVFADTKQVLPLPTIILINLSSFLQAYWWLVLALLIGLAFLVRYIIHQPRGRRTWDRLKLSLPLLGDLNMKIAAARLGRTLGSLLRSGVPLITSLGIVKNIFNNILLAEVMDEAMEHLEKGGSLSETLRESKWFPPMLVQMLAVGEQSGAMEKMLNKVADNYEREVETKIMAMTTMIEPVMILVMGLIVSFIVISILLPIFEMNQLIK</sequence>
<evidence type="ECO:0000256" key="1">
    <source>
        <dbReference type="ARBA" id="ARBA00004429"/>
    </source>
</evidence>
<evidence type="ECO:0000256" key="5">
    <source>
        <dbReference type="ARBA" id="ARBA00022519"/>
    </source>
</evidence>
<name>A0A3B0W9X5_9ZZZZ</name>
<dbReference type="GO" id="GO:0046872">
    <property type="term" value="F:metal ion binding"/>
    <property type="evidence" value="ECO:0007669"/>
    <property type="project" value="UniProtKB-KW"/>
</dbReference>
<comment type="similarity">
    <text evidence="2">Belongs to the GSP F family.</text>
</comment>
<organism evidence="14">
    <name type="scientific">hydrothermal vent metagenome</name>
    <dbReference type="NCBI Taxonomy" id="652676"/>
    <lineage>
        <taxon>unclassified sequences</taxon>
        <taxon>metagenomes</taxon>
        <taxon>ecological metagenomes</taxon>
    </lineage>
</organism>
<evidence type="ECO:0000256" key="4">
    <source>
        <dbReference type="ARBA" id="ARBA00022475"/>
    </source>
</evidence>
<dbReference type="Gene3D" id="1.20.81.30">
    <property type="entry name" value="Type II secretion system (T2SS), domain F"/>
    <property type="match status" value="2"/>
</dbReference>
<dbReference type="InterPro" id="IPR001992">
    <property type="entry name" value="T2SS_GspF/T4SS_PilC_CS"/>
</dbReference>
<dbReference type="FunFam" id="1.20.81.30:FF:000001">
    <property type="entry name" value="Type II secretion system protein F"/>
    <property type="match status" value="2"/>
</dbReference>
<dbReference type="InterPro" id="IPR003004">
    <property type="entry name" value="GspF/PilC"/>
</dbReference>
<dbReference type="PANTHER" id="PTHR30012:SF0">
    <property type="entry name" value="TYPE II SECRETION SYSTEM PROTEIN F-RELATED"/>
    <property type="match status" value="1"/>
</dbReference>
<comment type="subcellular location">
    <subcellularLocation>
        <location evidence="1">Cell inner membrane</location>
        <topology evidence="1">Multi-pass membrane protein</topology>
    </subcellularLocation>
</comment>
<dbReference type="GO" id="GO:0015628">
    <property type="term" value="P:protein secretion by the type II secretion system"/>
    <property type="evidence" value="ECO:0007669"/>
    <property type="project" value="InterPro"/>
</dbReference>
<evidence type="ECO:0000256" key="12">
    <source>
        <dbReference type="SAM" id="Phobius"/>
    </source>
</evidence>
<dbReference type="Pfam" id="PF00482">
    <property type="entry name" value="T2SSF"/>
    <property type="match status" value="2"/>
</dbReference>
<keyword evidence="5" id="KW-0997">Cell inner membrane</keyword>
<keyword evidence="6 12" id="KW-0812">Transmembrane</keyword>